<gene>
    <name evidence="1" type="ORF">QRX60_16965</name>
</gene>
<evidence type="ECO:0000313" key="2">
    <source>
        <dbReference type="Proteomes" id="UP001239397"/>
    </source>
</evidence>
<accession>A0A9Y2JVK0</accession>
<sequence>MLRIQDEARGVLWTLFHGSSTTPRKHFGRGTRLMSMVNITYGGIEYRLHDAQNPEQARDFITEQLLKGPFWLSAEIVGEPNGRNEVELLVSPGVALTVKLF</sequence>
<name>A0A9Y2JVK0_9PSEU</name>
<reference evidence="1 2" key="1">
    <citation type="submission" date="2023-06" db="EMBL/GenBank/DDBJ databases">
        <authorList>
            <person name="Oyuntsetseg B."/>
            <person name="Kim S.B."/>
        </authorList>
    </citation>
    <scope>NUCLEOTIDE SEQUENCE [LARGE SCALE GENOMIC DNA]</scope>
    <source>
        <strain evidence="1 2">4-36</strain>
    </source>
</reference>
<proteinExistence type="predicted"/>
<dbReference type="Proteomes" id="UP001239397">
    <property type="component" value="Chromosome"/>
</dbReference>
<dbReference type="RefSeq" id="WP_286001738.1">
    <property type="nucleotide sequence ID" value="NZ_CP127295.1"/>
</dbReference>
<dbReference type="KEGG" id="amog:QRX60_16965"/>
<dbReference type="AlphaFoldDB" id="A0A9Y2JVK0"/>
<organism evidence="1 2">
    <name type="scientific">Amycolatopsis mongoliensis</name>
    <dbReference type="NCBI Taxonomy" id="715475"/>
    <lineage>
        <taxon>Bacteria</taxon>
        <taxon>Bacillati</taxon>
        <taxon>Actinomycetota</taxon>
        <taxon>Actinomycetes</taxon>
        <taxon>Pseudonocardiales</taxon>
        <taxon>Pseudonocardiaceae</taxon>
        <taxon>Amycolatopsis</taxon>
    </lineage>
</organism>
<dbReference type="EMBL" id="CP127295">
    <property type="protein sequence ID" value="WIY05450.1"/>
    <property type="molecule type" value="Genomic_DNA"/>
</dbReference>
<keyword evidence="2" id="KW-1185">Reference proteome</keyword>
<protein>
    <submittedName>
        <fullName evidence="1">Uncharacterized protein</fullName>
    </submittedName>
</protein>
<evidence type="ECO:0000313" key="1">
    <source>
        <dbReference type="EMBL" id="WIY05450.1"/>
    </source>
</evidence>